<sequence>MFAKRVLISSMRRPAAGVLGCTTLMTQTPLSVASLTVSSSHLHFARRHCSGNVNKTDSGSSTGPDVATYAAAPSAAPASAVNVEAFTLNDDVVQRDLANMAKWNALSAEVDAARAAGSYKVLLEHVETGLQMLEEIGAANAPIQCECLLCMEASQAHYNLQQYDDALRCAERARSSLLQGVKPELQDKAQVAEIEVFIGFTLCKQGEGAEAEELLQKVLKWIDVDAKSAMPMQAVAAVNLRRSVLTGIGQSITLQGSALAAKGETAEAKERFAKALDILIEGLNLHIDESDFNLVKSTLQSILTCFEGIGDVAQAVTTCRKYVSWCRRHDDAAGVAEGEAMMADLCARHMVENPLAPETKEG</sequence>
<dbReference type="OrthoDB" id="271828at2759"/>
<dbReference type="Proteomes" id="UP000037923">
    <property type="component" value="Unassembled WGS sequence"/>
</dbReference>
<comment type="caution">
    <text evidence="1">The sequence shown here is derived from an EMBL/GenBank/DDBJ whole genome shotgun (WGS) entry which is preliminary data.</text>
</comment>
<gene>
    <name evidence="1" type="ORF">ABB37_06467</name>
</gene>
<evidence type="ECO:0000313" key="1">
    <source>
        <dbReference type="EMBL" id="KPA78336.1"/>
    </source>
</evidence>
<proteinExistence type="predicted"/>
<dbReference type="EMBL" id="LGTL01000014">
    <property type="protein sequence ID" value="KPA78336.1"/>
    <property type="molecule type" value="Genomic_DNA"/>
</dbReference>
<accession>A0A0M9FY91</accession>
<protein>
    <submittedName>
        <fullName evidence="1">Uncharacterized protein</fullName>
    </submittedName>
</protein>
<dbReference type="AlphaFoldDB" id="A0A0M9FY91"/>
<dbReference type="InterPro" id="IPR011990">
    <property type="entry name" value="TPR-like_helical_dom_sf"/>
</dbReference>
<dbReference type="Pfam" id="PF13374">
    <property type="entry name" value="TPR_10"/>
    <property type="match status" value="1"/>
</dbReference>
<dbReference type="OMA" id="IQCECLL"/>
<name>A0A0M9FY91_LEPPY</name>
<dbReference type="Gene3D" id="1.25.40.10">
    <property type="entry name" value="Tetratricopeptide repeat domain"/>
    <property type="match status" value="1"/>
</dbReference>
<dbReference type="RefSeq" id="XP_015656775.1">
    <property type="nucleotide sequence ID" value="XM_015804797.1"/>
</dbReference>
<dbReference type="SUPFAM" id="SSF48452">
    <property type="entry name" value="TPR-like"/>
    <property type="match status" value="1"/>
</dbReference>
<evidence type="ECO:0000313" key="2">
    <source>
        <dbReference type="Proteomes" id="UP000037923"/>
    </source>
</evidence>
<organism evidence="1 2">
    <name type="scientific">Leptomonas pyrrhocoris</name>
    <name type="common">Firebug parasite</name>
    <dbReference type="NCBI Taxonomy" id="157538"/>
    <lineage>
        <taxon>Eukaryota</taxon>
        <taxon>Discoba</taxon>
        <taxon>Euglenozoa</taxon>
        <taxon>Kinetoplastea</taxon>
        <taxon>Metakinetoplastina</taxon>
        <taxon>Trypanosomatida</taxon>
        <taxon>Trypanosomatidae</taxon>
        <taxon>Leishmaniinae</taxon>
        <taxon>Leptomonas</taxon>
    </lineage>
</organism>
<keyword evidence="2" id="KW-1185">Reference proteome</keyword>
<reference evidence="1 2" key="1">
    <citation type="submission" date="2015-07" db="EMBL/GenBank/DDBJ databases">
        <title>High-quality genome of monoxenous trypanosomatid Leptomonas pyrrhocoris.</title>
        <authorList>
            <person name="Flegontov P."/>
            <person name="Butenko A."/>
            <person name="Firsov S."/>
            <person name="Vlcek C."/>
            <person name="Logacheva M.D."/>
            <person name="Field M."/>
            <person name="Filatov D."/>
            <person name="Flegontova O."/>
            <person name="Gerasimov E."/>
            <person name="Jackson A.P."/>
            <person name="Kelly S."/>
            <person name="Opperdoes F."/>
            <person name="O'Reilly A."/>
            <person name="Votypka J."/>
            <person name="Yurchenko V."/>
            <person name="Lukes J."/>
        </authorList>
    </citation>
    <scope>NUCLEOTIDE SEQUENCE [LARGE SCALE GENOMIC DNA]</scope>
    <source>
        <strain evidence="1">H10</strain>
    </source>
</reference>
<dbReference type="GeneID" id="26906756"/>
<dbReference type="VEuPathDB" id="TriTrypDB:LpyrH10_14_1820"/>